<gene>
    <name evidence="22" type="ORF">FWK35_00012964</name>
</gene>
<evidence type="ECO:0000256" key="17">
    <source>
        <dbReference type="PIRSR" id="PIRSR000615-3"/>
    </source>
</evidence>
<dbReference type="OrthoDB" id="3256376at2759"/>
<dbReference type="GO" id="GO:0005524">
    <property type="term" value="F:ATP binding"/>
    <property type="evidence" value="ECO:0007669"/>
    <property type="project" value="UniProtKB-UniRule"/>
</dbReference>
<dbReference type="Proteomes" id="UP000478052">
    <property type="component" value="Unassembled WGS sequence"/>
</dbReference>
<evidence type="ECO:0000256" key="1">
    <source>
        <dbReference type="ARBA" id="ARBA00004167"/>
    </source>
</evidence>
<evidence type="ECO:0000256" key="15">
    <source>
        <dbReference type="PIRSR" id="PIRSR000615-1"/>
    </source>
</evidence>
<feature type="binding site" evidence="17">
    <location>
        <position position="542"/>
    </location>
    <ligand>
        <name>Mg(2+)</name>
        <dbReference type="ChEBI" id="CHEBI:18420"/>
    </ligand>
</feature>
<dbReference type="InterPro" id="IPR013783">
    <property type="entry name" value="Ig-like_fold"/>
</dbReference>
<proteinExistence type="predicted"/>
<dbReference type="InterPro" id="IPR013098">
    <property type="entry name" value="Ig_I-set"/>
</dbReference>
<evidence type="ECO:0000256" key="13">
    <source>
        <dbReference type="ARBA" id="ARBA00023319"/>
    </source>
</evidence>
<dbReference type="PROSITE" id="PS50835">
    <property type="entry name" value="IG_LIKE"/>
    <property type="match status" value="1"/>
</dbReference>
<evidence type="ECO:0000256" key="7">
    <source>
        <dbReference type="ARBA" id="ARBA00022840"/>
    </source>
</evidence>
<dbReference type="SMART" id="SM00409">
    <property type="entry name" value="IG"/>
    <property type="match status" value="2"/>
</dbReference>
<dbReference type="InterPro" id="IPR013151">
    <property type="entry name" value="Immunoglobulin_dom"/>
</dbReference>
<dbReference type="PIRSF" id="PIRSF000615">
    <property type="entry name" value="TyrPK_CSF1-R"/>
    <property type="match status" value="1"/>
</dbReference>
<dbReference type="GO" id="GO:0004714">
    <property type="term" value="F:transmembrane receptor protein tyrosine kinase activity"/>
    <property type="evidence" value="ECO:0007669"/>
    <property type="project" value="UniProtKB-EC"/>
</dbReference>
<evidence type="ECO:0000256" key="11">
    <source>
        <dbReference type="ARBA" id="ARBA00023170"/>
    </source>
</evidence>
<comment type="subcellular location">
    <subcellularLocation>
        <location evidence="1">Membrane</location>
        <topology evidence="1">Single-pass membrane protein</topology>
    </subcellularLocation>
</comment>
<sequence>MKPKTRLTLIFKYISDRCGVHHSGFWSYYHNNYLTDTFFSDSRNQEILQLFDVTRFEEGWYTRLPVNQFPSPIYYSHYLKVIVDEVSTVFAVNQTENLTAPKFKKLDGLSRVMIGYERNTMKLNCEAEGNPLPNIIWYKDGVTPAQRQWGEITYTQWAIILDDLTVSDSGHYMCEVINENGFINYTYKVEVREVNPHYIAALVHTNTSFECLVVKADLDPSIDWWFHNTSFKNVNDANLYDGIIKQPWYSISSKSIIPELLELINVTHLNEGWYTCQATLNIETTFFDSNNMDYMSAYLKVIDTLEVPKNNDFELKIYYLVALSIIFVLIILVYVIIIVYFQKEKIELLELMDRQSARNEMMSQWTKKIIIEKLILTDASESLACLTEYELLLDPSWEFPRDKLLFGKTLGEGAFGKVVLGEIDGIINENVMNMVAVKMLKDLVSEMEIMKMIGKHVNIINLLGCCTQDGPLYVLMEFALHGNLGDFLRQHRPSSYYEPGIGENLNNTLMEKDLLSFAHQVAKGMEYLSFRGCIHRDLAARNVLVNEDLVMKISDFGLARDIQNQEYYRKTTDGKLPLKWMAPEALFLGVYTNQSDVYSIMQNCWNNNPNNRPKFNELVESLDKILSMANNLEYVDFRLPQLDTSLTSQ</sequence>
<evidence type="ECO:0000256" key="9">
    <source>
        <dbReference type="ARBA" id="ARBA00023136"/>
    </source>
</evidence>
<evidence type="ECO:0000256" key="5">
    <source>
        <dbReference type="ARBA" id="ARBA00022737"/>
    </source>
</evidence>
<keyword evidence="8 19" id="KW-1133">Transmembrane helix</keyword>
<feature type="active site" description="Proton acceptor" evidence="15">
    <location>
        <position position="537"/>
    </location>
</feature>
<dbReference type="PANTHER" id="PTHR24416:SF550">
    <property type="entry name" value="FIBROBLAST GROWTH FACTOR RECEPTOR HOMOLOG 1-RELATED"/>
    <property type="match status" value="1"/>
</dbReference>
<evidence type="ECO:0000313" key="22">
    <source>
        <dbReference type="EMBL" id="KAF0757261.1"/>
    </source>
</evidence>
<feature type="binding site" evidence="16">
    <location>
        <position position="541"/>
    </location>
    <ligand>
        <name>ATP</name>
        <dbReference type="ChEBI" id="CHEBI:30616"/>
    </ligand>
</feature>
<dbReference type="GO" id="GO:0046872">
    <property type="term" value="F:metal ion binding"/>
    <property type="evidence" value="ECO:0007669"/>
    <property type="project" value="UniProtKB-KW"/>
</dbReference>
<evidence type="ECO:0000256" key="3">
    <source>
        <dbReference type="ARBA" id="ARBA00022692"/>
    </source>
</evidence>
<evidence type="ECO:0000256" key="18">
    <source>
        <dbReference type="PROSITE-ProRule" id="PRU10141"/>
    </source>
</evidence>
<feature type="binding site" evidence="16 18">
    <location>
        <position position="438"/>
    </location>
    <ligand>
        <name>ATP</name>
        <dbReference type="ChEBI" id="CHEBI:30616"/>
    </ligand>
</feature>
<dbReference type="Gene3D" id="1.10.510.10">
    <property type="entry name" value="Transferase(Phosphotransferase) domain 1"/>
    <property type="match status" value="1"/>
</dbReference>
<dbReference type="SMART" id="SM00408">
    <property type="entry name" value="IGc2"/>
    <property type="match status" value="2"/>
</dbReference>
<organism evidence="22 23">
    <name type="scientific">Aphis craccivora</name>
    <name type="common">Cowpea aphid</name>
    <dbReference type="NCBI Taxonomy" id="307492"/>
    <lineage>
        <taxon>Eukaryota</taxon>
        <taxon>Metazoa</taxon>
        <taxon>Ecdysozoa</taxon>
        <taxon>Arthropoda</taxon>
        <taxon>Hexapoda</taxon>
        <taxon>Insecta</taxon>
        <taxon>Pterygota</taxon>
        <taxon>Neoptera</taxon>
        <taxon>Paraneoptera</taxon>
        <taxon>Hemiptera</taxon>
        <taxon>Sternorrhyncha</taxon>
        <taxon>Aphidomorpha</taxon>
        <taxon>Aphidoidea</taxon>
        <taxon>Aphididae</taxon>
        <taxon>Aphidini</taxon>
        <taxon>Aphis</taxon>
        <taxon>Aphis</taxon>
    </lineage>
</organism>
<keyword evidence="10" id="KW-1015">Disulfide bond</keyword>
<feature type="binding site" evidence="16">
    <location>
        <begin position="411"/>
        <end position="418"/>
    </location>
    <ligand>
        <name>ATP</name>
        <dbReference type="ChEBI" id="CHEBI:30616"/>
    </ligand>
</feature>
<dbReference type="InterPro" id="IPR050122">
    <property type="entry name" value="RTK"/>
</dbReference>
<keyword evidence="12" id="KW-0325">Glycoprotein</keyword>
<dbReference type="InterPro" id="IPR003599">
    <property type="entry name" value="Ig_sub"/>
</dbReference>
<keyword evidence="7 16" id="KW-0067">ATP-binding</keyword>
<keyword evidence="11" id="KW-0675">Receptor</keyword>
<keyword evidence="17" id="KW-0479">Metal-binding</keyword>
<dbReference type="Pfam" id="PF07679">
    <property type="entry name" value="I-set"/>
    <property type="match status" value="1"/>
</dbReference>
<evidence type="ECO:0000256" key="12">
    <source>
        <dbReference type="ARBA" id="ARBA00023180"/>
    </source>
</evidence>
<keyword evidence="9 19" id="KW-0472">Membrane</keyword>
<name>A0A6G0YK27_APHCR</name>
<keyword evidence="17" id="KW-0460">Magnesium</keyword>
<dbReference type="PROSITE" id="PS00109">
    <property type="entry name" value="PROTEIN_KINASE_TYR"/>
    <property type="match status" value="1"/>
</dbReference>
<comment type="catalytic activity">
    <reaction evidence="14">
        <text>L-tyrosyl-[protein] + ATP = O-phospho-L-tyrosyl-[protein] + ADP + H(+)</text>
        <dbReference type="Rhea" id="RHEA:10596"/>
        <dbReference type="Rhea" id="RHEA-COMP:10136"/>
        <dbReference type="Rhea" id="RHEA-COMP:20101"/>
        <dbReference type="ChEBI" id="CHEBI:15378"/>
        <dbReference type="ChEBI" id="CHEBI:30616"/>
        <dbReference type="ChEBI" id="CHEBI:46858"/>
        <dbReference type="ChEBI" id="CHEBI:61978"/>
        <dbReference type="ChEBI" id="CHEBI:456216"/>
        <dbReference type="EC" id="2.7.10.1"/>
    </reaction>
</comment>
<evidence type="ECO:0000256" key="4">
    <source>
        <dbReference type="ARBA" id="ARBA00022729"/>
    </source>
</evidence>
<dbReference type="EMBL" id="VUJU01003628">
    <property type="protein sequence ID" value="KAF0757261.1"/>
    <property type="molecule type" value="Genomic_DNA"/>
</dbReference>
<dbReference type="EC" id="2.7.10.1" evidence="2"/>
<keyword evidence="23" id="KW-1185">Reference proteome</keyword>
<dbReference type="InterPro" id="IPR007110">
    <property type="entry name" value="Ig-like_dom"/>
</dbReference>
<keyword evidence="4" id="KW-0732">Signal</keyword>
<dbReference type="PROSITE" id="PS00107">
    <property type="entry name" value="PROTEIN_KINASE_ATP"/>
    <property type="match status" value="1"/>
</dbReference>
<dbReference type="Gene3D" id="2.60.40.10">
    <property type="entry name" value="Immunoglobulins"/>
    <property type="match status" value="2"/>
</dbReference>
<evidence type="ECO:0000259" key="20">
    <source>
        <dbReference type="PROSITE" id="PS50011"/>
    </source>
</evidence>
<evidence type="ECO:0000256" key="16">
    <source>
        <dbReference type="PIRSR" id="PIRSR000615-2"/>
    </source>
</evidence>
<dbReference type="GO" id="GO:0005886">
    <property type="term" value="C:plasma membrane"/>
    <property type="evidence" value="ECO:0007669"/>
    <property type="project" value="TreeGrafter"/>
</dbReference>
<dbReference type="FunFam" id="2.60.40.10:FF:000016">
    <property type="entry name" value="Fibroblast growth factor receptor"/>
    <property type="match status" value="1"/>
</dbReference>
<feature type="transmembrane region" description="Helical" evidence="19">
    <location>
        <begin position="317"/>
        <end position="341"/>
    </location>
</feature>
<evidence type="ECO:0000313" key="23">
    <source>
        <dbReference type="Proteomes" id="UP000478052"/>
    </source>
</evidence>
<evidence type="ECO:0000259" key="21">
    <source>
        <dbReference type="PROSITE" id="PS50835"/>
    </source>
</evidence>
<evidence type="ECO:0000256" key="8">
    <source>
        <dbReference type="ARBA" id="ARBA00022989"/>
    </source>
</evidence>
<dbReference type="Pfam" id="PF00047">
    <property type="entry name" value="ig"/>
    <property type="match status" value="1"/>
</dbReference>
<keyword evidence="6 16" id="KW-0547">Nucleotide-binding</keyword>
<dbReference type="InterPro" id="IPR020635">
    <property type="entry name" value="Tyr_kinase_cat_dom"/>
</dbReference>
<evidence type="ECO:0000256" key="10">
    <source>
        <dbReference type="ARBA" id="ARBA00023157"/>
    </source>
</evidence>
<dbReference type="InterPro" id="IPR017441">
    <property type="entry name" value="Protein_kinase_ATP_BS"/>
</dbReference>
<dbReference type="AlphaFoldDB" id="A0A6G0YK27"/>
<keyword evidence="3 19" id="KW-0812">Transmembrane</keyword>
<evidence type="ECO:0000256" key="6">
    <source>
        <dbReference type="ARBA" id="ARBA00022741"/>
    </source>
</evidence>
<dbReference type="PROSITE" id="PS50011">
    <property type="entry name" value="PROTEIN_KINASE_DOM"/>
    <property type="match status" value="1"/>
</dbReference>
<dbReference type="PRINTS" id="PR00109">
    <property type="entry name" value="TYRKINASE"/>
</dbReference>
<dbReference type="Pfam" id="PF07714">
    <property type="entry name" value="PK_Tyr_Ser-Thr"/>
    <property type="match status" value="1"/>
</dbReference>
<dbReference type="SUPFAM" id="SSF56112">
    <property type="entry name" value="Protein kinase-like (PK-like)"/>
    <property type="match status" value="1"/>
</dbReference>
<evidence type="ECO:0000256" key="2">
    <source>
        <dbReference type="ARBA" id="ARBA00011902"/>
    </source>
</evidence>
<dbReference type="InterPro" id="IPR000719">
    <property type="entry name" value="Prot_kinase_dom"/>
</dbReference>
<accession>A0A6G0YK27</accession>
<feature type="binding site" evidence="17">
    <location>
        <position position="555"/>
    </location>
    <ligand>
        <name>Mg(2+)</name>
        <dbReference type="ChEBI" id="CHEBI:18420"/>
    </ligand>
</feature>
<dbReference type="InterPro" id="IPR008266">
    <property type="entry name" value="Tyr_kinase_AS"/>
</dbReference>
<dbReference type="PANTHER" id="PTHR24416">
    <property type="entry name" value="TYROSINE-PROTEIN KINASE RECEPTOR"/>
    <property type="match status" value="1"/>
</dbReference>
<protein>
    <recommendedName>
        <fullName evidence="2">receptor protein-tyrosine kinase</fullName>
        <ecNumber evidence="2">2.7.10.1</ecNumber>
    </recommendedName>
</protein>
<evidence type="ECO:0000256" key="14">
    <source>
        <dbReference type="ARBA" id="ARBA00051243"/>
    </source>
</evidence>
<feature type="domain" description="Ig-like" evidence="21">
    <location>
        <begin position="101"/>
        <end position="190"/>
    </location>
</feature>
<dbReference type="SMART" id="SM00219">
    <property type="entry name" value="TyrKc"/>
    <property type="match status" value="1"/>
</dbReference>
<keyword evidence="5" id="KW-0677">Repeat</keyword>
<keyword evidence="13" id="KW-0393">Immunoglobulin domain</keyword>
<dbReference type="GO" id="GO:0043235">
    <property type="term" value="C:receptor complex"/>
    <property type="evidence" value="ECO:0007669"/>
    <property type="project" value="TreeGrafter"/>
</dbReference>
<dbReference type="Gene3D" id="3.30.200.20">
    <property type="entry name" value="Phosphorylase Kinase, domain 1"/>
    <property type="match status" value="1"/>
</dbReference>
<dbReference type="InterPro" id="IPR036179">
    <property type="entry name" value="Ig-like_dom_sf"/>
</dbReference>
<dbReference type="GO" id="GO:0007169">
    <property type="term" value="P:cell surface receptor protein tyrosine kinase signaling pathway"/>
    <property type="evidence" value="ECO:0007669"/>
    <property type="project" value="TreeGrafter"/>
</dbReference>
<feature type="domain" description="Protein kinase" evidence="20">
    <location>
        <begin position="404"/>
        <end position="649"/>
    </location>
</feature>
<evidence type="ECO:0000256" key="19">
    <source>
        <dbReference type="SAM" id="Phobius"/>
    </source>
</evidence>
<comment type="caution">
    <text evidence="22">The sequence shown here is derived from an EMBL/GenBank/DDBJ whole genome shotgun (WGS) entry which is preliminary data.</text>
</comment>
<dbReference type="InterPro" id="IPR001245">
    <property type="entry name" value="Ser-Thr/Tyr_kinase_cat_dom"/>
</dbReference>
<reference evidence="22 23" key="1">
    <citation type="submission" date="2019-08" db="EMBL/GenBank/DDBJ databases">
        <title>Whole genome of Aphis craccivora.</title>
        <authorList>
            <person name="Voronova N.V."/>
            <person name="Shulinski R.S."/>
            <person name="Bandarenka Y.V."/>
            <person name="Zhorov D.G."/>
            <person name="Warner D."/>
        </authorList>
    </citation>
    <scope>NUCLEOTIDE SEQUENCE [LARGE SCALE GENOMIC DNA]</scope>
    <source>
        <strain evidence="22">180601</strain>
        <tissue evidence="22">Whole Body</tissue>
    </source>
</reference>
<dbReference type="InterPro" id="IPR011009">
    <property type="entry name" value="Kinase-like_dom_sf"/>
</dbReference>
<dbReference type="InterPro" id="IPR003598">
    <property type="entry name" value="Ig_sub2"/>
</dbReference>
<dbReference type="SUPFAM" id="SSF48726">
    <property type="entry name" value="Immunoglobulin"/>
    <property type="match status" value="2"/>
</dbReference>